<sequence>MARREDDLERPKVKGLHLRRPRPKPRRDSRGDDSENRDHERSDAFGRGMEAFARAMGTPAFLVGLSLFVIFWVVWNSMAPVELRFDSADLGFIALTLMLSLQASYAAPMLLLAQNRQDDRDRVQIAQDRQRAERNSADLEYLAREIVALRVLTKDLASKDFIRAELRALLEDIEDLDDPDEEGSETISREEQRVSDSARRRAEAIRDRKRAAKSAEEQV</sequence>
<feature type="region of interest" description="Disordered" evidence="1">
    <location>
        <begin position="1"/>
        <end position="42"/>
    </location>
</feature>
<feature type="compositionally biased region" description="Basic and acidic residues" evidence="1">
    <location>
        <begin position="1"/>
        <end position="12"/>
    </location>
</feature>
<feature type="compositionally biased region" description="Basic residues" evidence="1">
    <location>
        <begin position="13"/>
        <end position="25"/>
    </location>
</feature>
<feature type="compositionally biased region" description="Basic and acidic residues" evidence="1">
    <location>
        <begin position="26"/>
        <end position="42"/>
    </location>
</feature>
<evidence type="ECO:0000313" key="4">
    <source>
        <dbReference type="Proteomes" id="UP000490386"/>
    </source>
</evidence>
<dbReference type="PANTHER" id="PTHR41386:SF1">
    <property type="entry name" value="MEMBRANE PROTEIN"/>
    <property type="match status" value="1"/>
</dbReference>
<proteinExistence type="predicted"/>
<feature type="compositionally biased region" description="Acidic residues" evidence="1">
    <location>
        <begin position="175"/>
        <end position="184"/>
    </location>
</feature>
<evidence type="ECO:0000256" key="1">
    <source>
        <dbReference type="SAM" id="MobiDB-lite"/>
    </source>
</evidence>
<comment type="caution">
    <text evidence="3">The sequence shown here is derived from an EMBL/GenBank/DDBJ whole genome shotgun (WGS) entry which is preliminary data.</text>
</comment>
<feature type="region of interest" description="Disordered" evidence="1">
    <location>
        <begin position="175"/>
        <end position="219"/>
    </location>
</feature>
<gene>
    <name evidence="3" type="ORF">F8O03_04870</name>
</gene>
<protein>
    <submittedName>
        <fullName evidence="3">DUF1003 domain-containing protein</fullName>
    </submittedName>
</protein>
<keyword evidence="2" id="KW-0812">Transmembrane</keyword>
<dbReference type="OrthoDB" id="9795736at2"/>
<keyword evidence="2" id="KW-1133">Transmembrane helix</keyword>
<feature type="transmembrane region" description="Helical" evidence="2">
    <location>
        <begin position="90"/>
        <end position="112"/>
    </location>
</feature>
<evidence type="ECO:0000256" key="2">
    <source>
        <dbReference type="SAM" id="Phobius"/>
    </source>
</evidence>
<feature type="compositionally biased region" description="Basic and acidic residues" evidence="1">
    <location>
        <begin position="187"/>
        <end position="206"/>
    </location>
</feature>
<dbReference type="InterPro" id="IPR010406">
    <property type="entry name" value="DUF1003"/>
</dbReference>
<evidence type="ECO:0000313" key="3">
    <source>
        <dbReference type="EMBL" id="KAB1639659.1"/>
    </source>
</evidence>
<dbReference type="Pfam" id="PF06210">
    <property type="entry name" value="DUF1003"/>
    <property type="match status" value="1"/>
</dbReference>
<feature type="transmembrane region" description="Helical" evidence="2">
    <location>
        <begin position="51"/>
        <end position="75"/>
    </location>
</feature>
<keyword evidence="2" id="KW-0472">Membrane</keyword>
<keyword evidence="4" id="KW-1185">Reference proteome</keyword>
<dbReference type="RefSeq" id="WP_104253627.1">
    <property type="nucleotide sequence ID" value="NZ_CANKVH010000010.1"/>
</dbReference>
<dbReference type="PANTHER" id="PTHR41386">
    <property type="entry name" value="INTEGRAL MEMBRANE PROTEIN-RELATED"/>
    <property type="match status" value="1"/>
</dbReference>
<organism evidence="3 4">
    <name type="scientific">Pseudoclavibacter terrae</name>
    <dbReference type="NCBI Taxonomy" id="1530195"/>
    <lineage>
        <taxon>Bacteria</taxon>
        <taxon>Bacillati</taxon>
        <taxon>Actinomycetota</taxon>
        <taxon>Actinomycetes</taxon>
        <taxon>Micrococcales</taxon>
        <taxon>Microbacteriaceae</taxon>
        <taxon>Pseudoclavibacter</taxon>
    </lineage>
</organism>
<dbReference type="AlphaFoldDB" id="A0A7J5B653"/>
<dbReference type="Proteomes" id="UP000490386">
    <property type="component" value="Unassembled WGS sequence"/>
</dbReference>
<name>A0A7J5B653_9MICO</name>
<accession>A0A7J5B653</accession>
<dbReference type="EMBL" id="WBJX01000001">
    <property type="protein sequence ID" value="KAB1639659.1"/>
    <property type="molecule type" value="Genomic_DNA"/>
</dbReference>
<reference evidence="3 4" key="1">
    <citation type="submission" date="2019-09" db="EMBL/GenBank/DDBJ databases">
        <title>Phylogeny of genus Pseudoclavibacter and closely related genus.</title>
        <authorList>
            <person name="Li Y."/>
        </authorList>
    </citation>
    <scope>NUCLEOTIDE SEQUENCE [LARGE SCALE GENOMIC DNA]</scope>
    <source>
        <strain evidence="3 4">THG-MD12</strain>
    </source>
</reference>